<feature type="transmembrane region" description="Helical" evidence="10">
    <location>
        <begin position="48"/>
        <end position="74"/>
    </location>
</feature>
<protein>
    <recommendedName>
        <fullName evidence="3">Multidrug export protein MepA</fullName>
    </recommendedName>
</protein>
<feature type="transmembrane region" description="Helical" evidence="10">
    <location>
        <begin position="363"/>
        <end position="383"/>
    </location>
</feature>
<evidence type="ECO:0000256" key="1">
    <source>
        <dbReference type="ARBA" id="ARBA00004651"/>
    </source>
</evidence>
<feature type="transmembrane region" description="Helical" evidence="10">
    <location>
        <begin position="95"/>
        <end position="118"/>
    </location>
</feature>
<evidence type="ECO:0000256" key="7">
    <source>
        <dbReference type="ARBA" id="ARBA00022989"/>
    </source>
</evidence>
<feature type="transmembrane region" description="Helical" evidence="10">
    <location>
        <begin position="240"/>
        <end position="260"/>
    </location>
</feature>
<dbReference type="Proteomes" id="UP001501764">
    <property type="component" value="Unassembled WGS sequence"/>
</dbReference>
<feature type="transmembrane region" description="Helical" evidence="10">
    <location>
        <begin position="395"/>
        <end position="413"/>
    </location>
</feature>
<comment type="similarity">
    <text evidence="2">Belongs to the multi antimicrobial extrusion (MATE) (TC 2.A.66.1) family. MepA subfamily.</text>
</comment>
<feature type="transmembrane region" description="Helical" evidence="10">
    <location>
        <begin position="320"/>
        <end position="343"/>
    </location>
</feature>
<keyword evidence="8 10" id="KW-0472">Membrane</keyword>
<gene>
    <name evidence="11" type="ORF">GCM10008916_00850</name>
</gene>
<dbReference type="InterPro" id="IPR045070">
    <property type="entry name" value="MATE_MepA-like"/>
</dbReference>
<evidence type="ECO:0000256" key="6">
    <source>
        <dbReference type="ARBA" id="ARBA00022692"/>
    </source>
</evidence>
<evidence type="ECO:0000313" key="11">
    <source>
        <dbReference type="EMBL" id="GAA0855291.1"/>
    </source>
</evidence>
<evidence type="ECO:0000313" key="12">
    <source>
        <dbReference type="Proteomes" id="UP001501764"/>
    </source>
</evidence>
<dbReference type="Pfam" id="PF01554">
    <property type="entry name" value="MatE"/>
    <property type="match status" value="2"/>
</dbReference>
<feature type="transmembrane region" description="Helical" evidence="10">
    <location>
        <begin position="419"/>
        <end position="438"/>
    </location>
</feature>
<keyword evidence="12" id="KW-1185">Reference proteome</keyword>
<dbReference type="RefSeq" id="WP_346025666.1">
    <property type="nucleotide sequence ID" value="NZ_BAAACO010000001.1"/>
</dbReference>
<keyword evidence="5" id="KW-1003">Cell membrane</keyword>
<accession>A0ABN1LFK5</accession>
<dbReference type="PIRSF" id="PIRSF006603">
    <property type="entry name" value="DinF"/>
    <property type="match status" value="1"/>
</dbReference>
<organism evidence="11 12">
    <name type="scientific">Clostridium nitritogenes</name>
    <dbReference type="NCBI Taxonomy" id="83340"/>
    <lineage>
        <taxon>Bacteria</taxon>
        <taxon>Bacillati</taxon>
        <taxon>Bacillota</taxon>
        <taxon>Clostridia</taxon>
        <taxon>Eubacteriales</taxon>
        <taxon>Clostridiaceae</taxon>
        <taxon>Clostridium</taxon>
    </lineage>
</organism>
<dbReference type="CDD" id="cd13143">
    <property type="entry name" value="MATE_MepA_like"/>
    <property type="match status" value="1"/>
</dbReference>
<keyword evidence="7 10" id="KW-1133">Transmembrane helix</keyword>
<dbReference type="PANTHER" id="PTHR43823">
    <property type="entry name" value="SPORULATION PROTEIN YKVU"/>
    <property type="match status" value="1"/>
</dbReference>
<name>A0ABN1LFK5_9CLOT</name>
<feature type="transmembrane region" description="Helical" evidence="10">
    <location>
        <begin position="272"/>
        <end position="292"/>
    </location>
</feature>
<keyword evidence="6 10" id="KW-0812">Transmembrane</keyword>
<keyword evidence="4" id="KW-0813">Transport</keyword>
<feature type="transmembrane region" description="Helical" evidence="10">
    <location>
        <begin position="138"/>
        <end position="159"/>
    </location>
</feature>
<evidence type="ECO:0000256" key="9">
    <source>
        <dbReference type="ARBA" id="ARBA00023251"/>
    </source>
</evidence>
<evidence type="ECO:0000256" key="5">
    <source>
        <dbReference type="ARBA" id="ARBA00022475"/>
    </source>
</evidence>
<sequence length="449" mass="49122">MKNIESLAEEKISKLLIKYSVPAILSMLITSLYNIVDRAFIGAIKDVGPLAIAGLGVTMPIFTLIVSFGVLISMGATTNIAIKLGEGNHKEAEKYLGNAFIFSIIVALVIMVIGLSFINPILKIFGASPDTIIYAKEYISVILIGSVSCITGFTLNNIIRVDGSPKFAARTMILGCLINVILDPIFIFTFNMGIRGAAIATVLTQVIVFVVIIWYFLSDKSTMKLKRENFRLEIRTVKKIILIGIAPFLMELATSFVSLIMNNSLKIYGGDLAIGAMTAVTSIVLIFIMPIFGINQGVQTIIGYNYGAKKYKRAKDSLKLAILYSTIISVIGFILIEIFPKVFISIFSTDVELMSVAIGGLRVYALTLPLIGVILIGPAYFQAIGKVKQSMFLSVLRQVIVLIPVLYILPKFISLDGVWVAQPITDILSSLIIVFLLVKEFKINNINIV</sequence>
<reference evidence="11 12" key="1">
    <citation type="journal article" date="2019" name="Int. J. Syst. Evol. Microbiol.">
        <title>The Global Catalogue of Microorganisms (GCM) 10K type strain sequencing project: providing services to taxonomists for standard genome sequencing and annotation.</title>
        <authorList>
            <consortium name="The Broad Institute Genomics Platform"/>
            <consortium name="The Broad Institute Genome Sequencing Center for Infectious Disease"/>
            <person name="Wu L."/>
            <person name="Ma J."/>
        </authorList>
    </citation>
    <scope>NUCLEOTIDE SEQUENCE [LARGE SCALE GENOMIC DNA]</scope>
    <source>
        <strain evidence="11 12">JCM 6485</strain>
    </source>
</reference>
<evidence type="ECO:0000256" key="8">
    <source>
        <dbReference type="ARBA" id="ARBA00023136"/>
    </source>
</evidence>
<evidence type="ECO:0000256" key="3">
    <source>
        <dbReference type="ARBA" id="ARBA00022106"/>
    </source>
</evidence>
<dbReference type="InterPro" id="IPR051327">
    <property type="entry name" value="MATE_MepA_subfamily"/>
</dbReference>
<proteinExistence type="inferred from homology"/>
<dbReference type="PANTHER" id="PTHR43823:SF3">
    <property type="entry name" value="MULTIDRUG EXPORT PROTEIN MEPA"/>
    <property type="match status" value="1"/>
</dbReference>
<feature type="transmembrane region" description="Helical" evidence="10">
    <location>
        <begin position="16"/>
        <end position="36"/>
    </location>
</feature>
<feature type="transmembrane region" description="Helical" evidence="10">
    <location>
        <begin position="171"/>
        <end position="190"/>
    </location>
</feature>
<evidence type="ECO:0000256" key="10">
    <source>
        <dbReference type="SAM" id="Phobius"/>
    </source>
</evidence>
<dbReference type="EMBL" id="BAAACO010000001">
    <property type="protein sequence ID" value="GAA0855291.1"/>
    <property type="molecule type" value="Genomic_DNA"/>
</dbReference>
<evidence type="ECO:0000256" key="2">
    <source>
        <dbReference type="ARBA" id="ARBA00008417"/>
    </source>
</evidence>
<dbReference type="InterPro" id="IPR048279">
    <property type="entry name" value="MdtK-like"/>
</dbReference>
<comment type="caution">
    <text evidence="11">The sequence shown here is derived from an EMBL/GenBank/DDBJ whole genome shotgun (WGS) entry which is preliminary data.</text>
</comment>
<keyword evidence="9" id="KW-0046">Antibiotic resistance</keyword>
<feature type="transmembrane region" description="Helical" evidence="10">
    <location>
        <begin position="196"/>
        <end position="217"/>
    </location>
</feature>
<comment type="subcellular location">
    <subcellularLocation>
        <location evidence="1">Cell membrane</location>
        <topology evidence="1">Multi-pass membrane protein</topology>
    </subcellularLocation>
</comment>
<dbReference type="NCBIfam" id="TIGR00797">
    <property type="entry name" value="matE"/>
    <property type="match status" value="1"/>
</dbReference>
<dbReference type="InterPro" id="IPR002528">
    <property type="entry name" value="MATE_fam"/>
</dbReference>
<evidence type="ECO:0000256" key="4">
    <source>
        <dbReference type="ARBA" id="ARBA00022448"/>
    </source>
</evidence>